<dbReference type="NCBIfam" id="TIGR00442">
    <property type="entry name" value="hisS"/>
    <property type="match status" value="1"/>
</dbReference>
<keyword evidence="5" id="KW-0648">Protein biosynthesis</keyword>
<keyword evidence="11" id="KW-1185">Reference proteome</keyword>
<name>A0A833HMN1_9FIRM</name>
<dbReference type="OrthoDB" id="9800814at2"/>
<dbReference type="InterPro" id="IPR045864">
    <property type="entry name" value="aa-tRNA-synth_II/BPL/LPL"/>
</dbReference>
<evidence type="ECO:0000313" key="11">
    <source>
        <dbReference type="Proteomes" id="UP000465601"/>
    </source>
</evidence>
<comment type="catalytic activity">
    <reaction evidence="6">
        <text>tRNA(His) + L-histidine + ATP = L-histidyl-tRNA(His) + AMP + diphosphate + H(+)</text>
        <dbReference type="Rhea" id="RHEA:17313"/>
        <dbReference type="Rhea" id="RHEA-COMP:9665"/>
        <dbReference type="Rhea" id="RHEA-COMP:9689"/>
        <dbReference type="ChEBI" id="CHEBI:15378"/>
        <dbReference type="ChEBI" id="CHEBI:30616"/>
        <dbReference type="ChEBI" id="CHEBI:33019"/>
        <dbReference type="ChEBI" id="CHEBI:57595"/>
        <dbReference type="ChEBI" id="CHEBI:78442"/>
        <dbReference type="ChEBI" id="CHEBI:78527"/>
        <dbReference type="ChEBI" id="CHEBI:456215"/>
        <dbReference type="EC" id="6.1.1.21"/>
    </reaction>
</comment>
<evidence type="ECO:0000256" key="4">
    <source>
        <dbReference type="ARBA" id="ARBA00022840"/>
    </source>
</evidence>
<dbReference type="PANTHER" id="PTHR11476">
    <property type="entry name" value="HISTIDYL-TRNA SYNTHETASE"/>
    <property type="match status" value="1"/>
</dbReference>
<dbReference type="GO" id="GO:0005737">
    <property type="term" value="C:cytoplasm"/>
    <property type="evidence" value="ECO:0007669"/>
    <property type="project" value="UniProtKB-UniRule"/>
</dbReference>
<dbReference type="RefSeq" id="WP_151866559.1">
    <property type="nucleotide sequence ID" value="NZ_WBZB01000040.1"/>
</dbReference>
<dbReference type="PANTHER" id="PTHR11476:SF7">
    <property type="entry name" value="HISTIDINE--TRNA LIGASE"/>
    <property type="match status" value="1"/>
</dbReference>
<feature type="binding site" evidence="8">
    <location>
        <position position="138"/>
    </location>
    <ligand>
        <name>L-histidine</name>
        <dbReference type="ChEBI" id="CHEBI:57595"/>
    </ligand>
</feature>
<accession>A0A833HMN1</accession>
<protein>
    <recommendedName>
        <fullName evidence="2 7">Histidine--tRNA ligase</fullName>
        <ecNumber evidence="2 7">6.1.1.21</ecNumber>
    </recommendedName>
</protein>
<dbReference type="InterPro" id="IPR015807">
    <property type="entry name" value="His-tRNA-ligase"/>
</dbReference>
<evidence type="ECO:0000256" key="5">
    <source>
        <dbReference type="ARBA" id="ARBA00022917"/>
    </source>
</evidence>
<feature type="binding site" evidence="8">
    <location>
        <begin position="94"/>
        <end position="96"/>
    </location>
    <ligand>
        <name>L-histidine</name>
        <dbReference type="ChEBI" id="CHEBI:57595"/>
    </ligand>
</feature>
<proteinExistence type="inferred from homology"/>
<dbReference type="Gene3D" id="3.30.930.10">
    <property type="entry name" value="Bira Bifunctional Protein, Domain 2"/>
    <property type="match status" value="1"/>
</dbReference>
<sequence length="420" mass="48098">MKIRTSTAKGTFDIIPVDMELREWMKNTVIKVYKQSGFQQIETPSIENLELLTKSEGGENLNLLFKILKRGEKLNLQQENITEDDLCDLGLRYDLTLPLSRFYTNNREALPNPFKSIQIGWVWRAEKPQKGRFRQFTQCDIDIMGEASDIAEIDLITTTAKALQALSFRSFTVKINDRRLLKFLITAIGFDENQVETICITLDKMDKIGQNGVEKELIEKDYDEAKSKELLKALTELKTLNKDSFIKYNIDEEVLTSLKRVMDVVTRQSNGEYNIEFDVTLIRGMGYYTGQIFEIVSNEFGSSIAGGGRYDKMIGRFQKEDVPAVGFSIGFERIFSILMEKGFTIPDPTTKVALLFNSDEDINPVFDWADSLRKEDKIVSIYPKAKKFGKQINNLQKQGFNYYGIMDGGEVRDLVSLLEE</sequence>
<gene>
    <name evidence="10" type="primary">hisS</name>
    <name evidence="10" type="ORF">F8153_11830</name>
</gene>
<dbReference type="GO" id="GO:0005524">
    <property type="term" value="F:ATP binding"/>
    <property type="evidence" value="ECO:0007669"/>
    <property type="project" value="UniProtKB-KW"/>
</dbReference>
<dbReference type="InterPro" id="IPR041715">
    <property type="entry name" value="HisRS-like_core"/>
</dbReference>
<evidence type="ECO:0000256" key="8">
    <source>
        <dbReference type="PIRSR" id="PIRSR001549-1"/>
    </source>
</evidence>
<dbReference type="PROSITE" id="PS50862">
    <property type="entry name" value="AA_TRNA_LIGASE_II"/>
    <property type="match status" value="1"/>
</dbReference>
<dbReference type="EMBL" id="WBZB01000040">
    <property type="protein sequence ID" value="KAB3527664.1"/>
    <property type="molecule type" value="Genomic_DNA"/>
</dbReference>
<keyword evidence="4" id="KW-0067">ATP-binding</keyword>
<dbReference type="InterPro" id="IPR006195">
    <property type="entry name" value="aa-tRNA-synth_II"/>
</dbReference>
<organism evidence="10 11">
    <name type="scientific">Alkaliphilus serpentinus</name>
    <dbReference type="NCBI Taxonomy" id="1482731"/>
    <lineage>
        <taxon>Bacteria</taxon>
        <taxon>Bacillati</taxon>
        <taxon>Bacillota</taxon>
        <taxon>Clostridia</taxon>
        <taxon>Peptostreptococcales</taxon>
        <taxon>Natronincolaceae</taxon>
        <taxon>Alkaliphilus</taxon>
    </lineage>
</organism>
<dbReference type="Proteomes" id="UP000465601">
    <property type="component" value="Unassembled WGS sequence"/>
</dbReference>
<dbReference type="InterPro" id="IPR004516">
    <property type="entry name" value="HisRS/HisZ"/>
</dbReference>
<dbReference type="EC" id="6.1.1.21" evidence="2 7"/>
<evidence type="ECO:0000313" key="10">
    <source>
        <dbReference type="EMBL" id="KAB3527664.1"/>
    </source>
</evidence>
<dbReference type="GO" id="GO:0006427">
    <property type="term" value="P:histidyl-tRNA aminoacylation"/>
    <property type="evidence" value="ECO:0007669"/>
    <property type="project" value="UniProtKB-UniRule"/>
</dbReference>
<dbReference type="GO" id="GO:0140096">
    <property type="term" value="F:catalytic activity, acting on a protein"/>
    <property type="evidence" value="ECO:0007669"/>
    <property type="project" value="UniProtKB-ARBA"/>
</dbReference>
<evidence type="ECO:0000256" key="6">
    <source>
        <dbReference type="ARBA" id="ARBA00047639"/>
    </source>
</evidence>
<keyword evidence="10" id="KW-0436">Ligase</keyword>
<dbReference type="GO" id="GO:0016740">
    <property type="term" value="F:transferase activity"/>
    <property type="evidence" value="ECO:0007669"/>
    <property type="project" value="UniProtKB-ARBA"/>
</dbReference>
<dbReference type="CDD" id="cd00773">
    <property type="entry name" value="HisRS-like_core"/>
    <property type="match status" value="1"/>
</dbReference>
<feature type="binding site" evidence="8">
    <location>
        <position position="124"/>
    </location>
    <ligand>
        <name>L-histidine</name>
        <dbReference type="ChEBI" id="CHEBI:57595"/>
    </ligand>
</feature>
<feature type="binding site" evidence="8">
    <location>
        <begin position="287"/>
        <end position="288"/>
    </location>
    <ligand>
        <name>L-histidine</name>
        <dbReference type="ChEBI" id="CHEBI:57595"/>
    </ligand>
</feature>
<comment type="similarity">
    <text evidence="1">Belongs to the class-II aminoacyl-tRNA synthetase family.</text>
</comment>
<reference evidence="10 11" key="1">
    <citation type="submission" date="2019-10" db="EMBL/GenBank/DDBJ databases">
        <title>Alkaliphilus serpentinus sp. nov. and Alkaliphilus pronyensis sp. nov., two novel anaerobic alkaliphilic species isolated from the serpentinized-hosted hydrothermal field of the Prony Bay (New Caledonia).</title>
        <authorList>
            <person name="Postec A."/>
        </authorList>
    </citation>
    <scope>NUCLEOTIDE SEQUENCE [LARGE SCALE GENOMIC DNA]</scope>
    <source>
        <strain evidence="10 11">LacT</strain>
    </source>
</reference>
<dbReference type="GO" id="GO:0004821">
    <property type="term" value="F:histidine-tRNA ligase activity"/>
    <property type="evidence" value="ECO:0007669"/>
    <property type="project" value="UniProtKB-UniRule"/>
</dbReference>
<dbReference type="AlphaFoldDB" id="A0A833HMN1"/>
<keyword evidence="3" id="KW-0547">Nucleotide-binding</keyword>
<evidence type="ECO:0000256" key="1">
    <source>
        <dbReference type="ARBA" id="ARBA00008226"/>
    </source>
</evidence>
<evidence type="ECO:0000256" key="7">
    <source>
        <dbReference type="NCBIfam" id="TIGR00442"/>
    </source>
</evidence>
<feature type="domain" description="Aminoacyl-transfer RNA synthetases class-II family profile" evidence="9">
    <location>
        <begin position="1"/>
        <end position="346"/>
    </location>
</feature>
<dbReference type="Pfam" id="PF13393">
    <property type="entry name" value="tRNA-synt_His"/>
    <property type="match status" value="1"/>
</dbReference>
<dbReference type="PIRSF" id="PIRSF001549">
    <property type="entry name" value="His-tRNA_synth"/>
    <property type="match status" value="1"/>
</dbReference>
<feature type="binding site" evidence="8">
    <location>
        <position position="142"/>
    </location>
    <ligand>
        <name>L-histidine</name>
        <dbReference type="ChEBI" id="CHEBI:57595"/>
    </ligand>
</feature>
<feature type="binding site" evidence="8">
    <location>
        <position position="283"/>
    </location>
    <ligand>
        <name>L-histidine</name>
        <dbReference type="ChEBI" id="CHEBI:57595"/>
    </ligand>
</feature>
<evidence type="ECO:0000259" key="9">
    <source>
        <dbReference type="PROSITE" id="PS50862"/>
    </source>
</evidence>
<comment type="caution">
    <text evidence="10">The sequence shown here is derived from an EMBL/GenBank/DDBJ whole genome shotgun (WGS) entry which is preliminary data.</text>
</comment>
<evidence type="ECO:0000256" key="2">
    <source>
        <dbReference type="ARBA" id="ARBA00012815"/>
    </source>
</evidence>
<dbReference type="SUPFAM" id="SSF52954">
    <property type="entry name" value="Class II aaRS ABD-related"/>
    <property type="match status" value="1"/>
</dbReference>
<evidence type="ECO:0000256" key="3">
    <source>
        <dbReference type="ARBA" id="ARBA00022741"/>
    </source>
</evidence>
<dbReference type="SUPFAM" id="SSF55681">
    <property type="entry name" value="Class II aaRS and biotin synthetases"/>
    <property type="match status" value="1"/>
</dbReference>